<sequence length="132" mass="14187">MVFHANSESGKTDDLKSDDDINLAFLSSSGDWASISGHASIVTDREAVRKYYSPSLKAWLGDLGDGKHDGGPEDPRIILIKVKAATIQYAISKSTMIGSAIEVAKGAITGDAASVNKLRHLSESELQQWRAK</sequence>
<dbReference type="InterPro" id="IPR052917">
    <property type="entry name" value="Stress-Dev_Protein"/>
</dbReference>
<gene>
    <name evidence="2" type="ORF">EJ08DRAFT_645277</name>
</gene>
<evidence type="ECO:0000313" key="2">
    <source>
        <dbReference type="EMBL" id="KAF2436281.1"/>
    </source>
</evidence>
<dbReference type="InterPro" id="IPR012349">
    <property type="entry name" value="Split_barrel_FMN-bd"/>
</dbReference>
<proteinExistence type="predicted"/>
<dbReference type="PANTHER" id="PTHR34818">
    <property type="entry name" value="PROTEIN BLI-3"/>
    <property type="match status" value="1"/>
</dbReference>
<comment type="caution">
    <text evidence="2">The sequence shown here is derived from an EMBL/GenBank/DDBJ whole genome shotgun (WGS) entry which is preliminary data.</text>
</comment>
<dbReference type="PANTHER" id="PTHR34818:SF1">
    <property type="entry name" value="PROTEIN BLI-3"/>
    <property type="match status" value="1"/>
</dbReference>
<keyword evidence="3" id="KW-1185">Reference proteome</keyword>
<evidence type="ECO:0000259" key="1">
    <source>
        <dbReference type="Pfam" id="PF16242"/>
    </source>
</evidence>
<name>A0A9P4U452_9PEZI</name>
<dbReference type="Pfam" id="PF16242">
    <property type="entry name" value="Pyrid_ox_like"/>
    <property type="match status" value="1"/>
</dbReference>
<dbReference type="EMBL" id="MU007011">
    <property type="protein sequence ID" value="KAF2436281.1"/>
    <property type="molecule type" value="Genomic_DNA"/>
</dbReference>
<reference evidence="2" key="1">
    <citation type="journal article" date="2020" name="Stud. Mycol.">
        <title>101 Dothideomycetes genomes: a test case for predicting lifestyles and emergence of pathogens.</title>
        <authorList>
            <person name="Haridas S."/>
            <person name="Albert R."/>
            <person name="Binder M."/>
            <person name="Bloem J."/>
            <person name="Labutti K."/>
            <person name="Salamov A."/>
            <person name="Andreopoulos B."/>
            <person name="Baker S."/>
            <person name="Barry K."/>
            <person name="Bills G."/>
            <person name="Bluhm B."/>
            <person name="Cannon C."/>
            <person name="Castanera R."/>
            <person name="Culley D."/>
            <person name="Daum C."/>
            <person name="Ezra D."/>
            <person name="Gonzalez J."/>
            <person name="Henrissat B."/>
            <person name="Kuo A."/>
            <person name="Liang C."/>
            <person name="Lipzen A."/>
            <person name="Lutzoni F."/>
            <person name="Magnuson J."/>
            <person name="Mondo S."/>
            <person name="Nolan M."/>
            <person name="Ohm R."/>
            <person name="Pangilinan J."/>
            <person name="Park H.-J."/>
            <person name="Ramirez L."/>
            <person name="Alfaro M."/>
            <person name="Sun H."/>
            <person name="Tritt A."/>
            <person name="Yoshinaga Y."/>
            <person name="Zwiers L.-H."/>
            <person name="Turgeon B."/>
            <person name="Goodwin S."/>
            <person name="Spatafora J."/>
            <person name="Crous P."/>
            <person name="Grigoriev I."/>
        </authorList>
    </citation>
    <scope>NUCLEOTIDE SEQUENCE</scope>
    <source>
        <strain evidence="2">CBS 130266</strain>
    </source>
</reference>
<evidence type="ECO:0000313" key="3">
    <source>
        <dbReference type="Proteomes" id="UP000800235"/>
    </source>
</evidence>
<dbReference type="Proteomes" id="UP000800235">
    <property type="component" value="Unassembled WGS sequence"/>
</dbReference>
<dbReference type="InterPro" id="IPR038725">
    <property type="entry name" value="YdaG_split_barrel_FMN-bd"/>
</dbReference>
<feature type="domain" description="General stress protein FMN-binding split barrel" evidence="1">
    <location>
        <begin position="3"/>
        <end position="111"/>
    </location>
</feature>
<dbReference type="Gene3D" id="2.30.110.10">
    <property type="entry name" value="Electron Transport, Fmn-binding Protein, Chain A"/>
    <property type="match status" value="1"/>
</dbReference>
<organism evidence="2 3">
    <name type="scientific">Tothia fuscella</name>
    <dbReference type="NCBI Taxonomy" id="1048955"/>
    <lineage>
        <taxon>Eukaryota</taxon>
        <taxon>Fungi</taxon>
        <taxon>Dikarya</taxon>
        <taxon>Ascomycota</taxon>
        <taxon>Pezizomycotina</taxon>
        <taxon>Dothideomycetes</taxon>
        <taxon>Pleosporomycetidae</taxon>
        <taxon>Venturiales</taxon>
        <taxon>Cylindrosympodiaceae</taxon>
        <taxon>Tothia</taxon>
    </lineage>
</organism>
<dbReference type="AlphaFoldDB" id="A0A9P4U452"/>
<dbReference type="OrthoDB" id="434253at2759"/>
<protein>
    <recommendedName>
        <fullName evidence="1">General stress protein FMN-binding split barrel domain-containing protein</fullName>
    </recommendedName>
</protein>
<accession>A0A9P4U452</accession>
<dbReference type="SUPFAM" id="SSF50475">
    <property type="entry name" value="FMN-binding split barrel"/>
    <property type="match status" value="1"/>
</dbReference>